<dbReference type="AlphaFoldDB" id="A0A371IPH4"/>
<gene>
    <name evidence="1" type="ORF">CHF27_013955</name>
</gene>
<dbReference type="RefSeq" id="WP_147294104.1">
    <property type="nucleotide sequence ID" value="NZ_NOJZ02000091.1"/>
</dbReference>
<keyword evidence="2" id="KW-1185">Reference proteome</keyword>
<accession>A0A371IPH4</accession>
<protein>
    <submittedName>
        <fullName evidence="1">Uncharacterized protein</fullName>
    </submittedName>
</protein>
<proteinExistence type="predicted"/>
<feature type="non-terminal residue" evidence="1">
    <location>
        <position position="178"/>
    </location>
</feature>
<dbReference type="EMBL" id="NOJZ02000091">
    <property type="protein sequence ID" value="RDY22379.1"/>
    <property type="molecule type" value="Genomic_DNA"/>
</dbReference>
<name>A0A371IPH4_9FIRM</name>
<evidence type="ECO:0000313" key="1">
    <source>
        <dbReference type="EMBL" id="RDY22379.1"/>
    </source>
</evidence>
<evidence type="ECO:0000313" key="2">
    <source>
        <dbReference type="Proteomes" id="UP000243494"/>
    </source>
</evidence>
<sequence>MTQTFRPIQTNLDLGSDFLTPYLAYFSGGLCVGETINVNDNKYWVCLVRHNPPLQYSELEPHLNKVQSIASHISKQNSIFMNDYFPGIVSAEHGRALFSSGKKGFLTLFKELGDYDLDTFVRDIHDSLVNSSVTVLKSFIIGIFDTKGSYDTTLKKIAVDVRSEVTANLIMEVLDILN</sequence>
<reference evidence="1 2" key="1">
    <citation type="journal article" date="2017" name="Genome Announc.">
        <title>Draft Genome Sequence of Romboutsia maritimum sp. nov. Strain CCRI-22766(T), Isolated from Coastal Estuarine Mud.</title>
        <authorList>
            <person name="Maheux A.F."/>
            <person name="Boudreau D.K."/>
            <person name="Berube E."/>
            <person name="Boissinot M."/>
            <person name="Raymond F."/>
            <person name="Brodeur S."/>
            <person name="Corbeil J."/>
            <person name="Brightwell G."/>
            <person name="Broda D."/>
            <person name="Omar R.F."/>
            <person name="Bergeron M.G."/>
        </authorList>
    </citation>
    <scope>NUCLEOTIDE SEQUENCE [LARGE SCALE GENOMIC DNA]</scope>
    <source>
        <strain evidence="1 2">CCRI-22766</strain>
    </source>
</reference>
<dbReference type="Proteomes" id="UP000243494">
    <property type="component" value="Unassembled WGS sequence"/>
</dbReference>
<dbReference type="OrthoDB" id="9839097at2"/>
<comment type="caution">
    <text evidence="1">The sequence shown here is derived from an EMBL/GenBank/DDBJ whole genome shotgun (WGS) entry which is preliminary data.</text>
</comment>
<organism evidence="1 2">
    <name type="scientific">Romboutsia maritimum</name>
    <dbReference type="NCBI Taxonomy" id="2020948"/>
    <lineage>
        <taxon>Bacteria</taxon>
        <taxon>Bacillati</taxon>
        <taxon>Bacillota</taxon>
        <taxon>Clostridia</taxon>
        <taxon>Peptostreptococcales</taxon>
        <taxon>Peptostreptococcaceae</taxon>
        <taxon>Romboutsia</taxon>
    </lineage>
</organism>